<evidence type="ECO:0000256" key="4">
    <source>
        <dbReference type="ARBA" id="ARBA00022692"/>
    </source>
</evidence>
<dbReference type="OrthoDB" id="9776324at2"/>
<proteinExistence type="predicted"/>
<comment type="caution">
    <text evidence="8">The sequence shown here is derived from an EMBL/GenBank/DDBJ whole genome shotgun (WGS) entry which is preliminary data.</text>
</comment>
<dbReference type="NCBIfam" id="TIGR00797">
    <property type="entry name" value="matE"/>
    <property type="match status" value="1"/>
</dbReference>
<dbReference type="Pfam" id="PF01554">
    <property type="entry name" value="MatE"/>
    <property type="match status" value="2"/>
</dbReference>
<keyword evidence="5 7" id="KW-1133">Transmembrane helix</keyword>
<name>A0A315Y637_RUMFL</name>
<gene>
    <name evidence="8" type="ORF">IE37_00348</name>
</gene>
<dbReference type="GO" id="GO:0005886">
    <property type="term" value="C:plasma membrane"/>
    <property type="evidence" value="ECO:0007669"/>
    <property type="project" value="UniProtKB-SubCell"/>
</dbReference>
<dbReference type="CDD" id="cd13138">
    <property type="entry name" value="MATE_yoeA_like"/>
    <property type="match status" value="1"/>
</dbReference>
<reference evidence="8 9" key="1">
    <citation type="submission" date="2018-05" db="EMBL/GenBank/DDBJ databases">
        <title>The Hungate 1000. A catalogue of reference genomes from the rumen microbiome.</title>
        <authorList>
            <person name="Kelly W."/>
        </authorList>
    </citation>
    <scope>NUCLEOTIDE SEQUENCE [LARGE SCALE GENOMIC DNA]</scope>
    <source>
        <strain evidence="8 9">SAb67</strain>
    </source>
</reference>
<dbReference type="GO" id="GO:0015297">
    <property type="term" value="F:antiporter activity"/>
    <property type="evidence" value="ECO:0007669"/>
    <property type="project" value="InterPro"/>
</dbReference>
<dbReference type="PIRSF" id="PIRSF006603">
    <property type="entry name" value="DinF"/>
    <property type="match status" value="1"/>
</dbReference>
<dbReference type="InterPro" id="IPR002528">
    <property type="entry name" value="MATE_fam"/>
</dbReference>
<evidence type="ECO:0000256" key="2">
    <source>
        <dbReference type="ARBA" id="ARBA00022448"/>
    </source>
</evidence>
<dbReference type="GO" id="GO:0042910">
    <property type="term" value="F:xenobiotic transmembrane transporter activity"/>
    <property type="evidence" value="ECO:0007669"/>
    <property type="project" value="InterPro"/>
</dbReference>
<feature type="transmembrane region" description="Helical" evidence="7">
    <location>
        <begin position="421"/>
        <end position="442"/>
    </location>
</feature>
<dbReference type="RefSeq" id="WP_109725243.1">
    <property type="nucleotide sequence ID" value="NZ_QGDI01000001.1"/>
</dbReference>
<feature type="transmembrane region" description="Helical" evidence="7">
    <location>
        <begin position="315"/>
        <end position="337"/>
    </location>
</feature>
<evidence type="ECO:0000256" key="1">
    <source>
        <dbReference type="ARBA" id="ARBA00004651"/>
    </source>
</evidence>
<evidence type="ECO:0000256" key="5">
    <source>
        <dbReference type="ARBA" id="ARBA00022989"/>
    </source>
</evidence>
<feature type="transmembrane region" description="Helical" evidence="7">
    <location>
        <begin position="168"/>
        <end position="189"/>
    </location>
</feature>
<dbReference type="EMBL" id="QGDI01000001">
    <property type="protein sequence ID" value="PWJ15448.1"/>
    <property type="molecule type" value="Genomic_DNA"/>
</dbReference>
<evidence type="ECO:0000313" key="9">
    <source>
        <dbReference type="Proteomes" id="UP000245720"/>
    </source>
</evidence>
<sequence>MPRKAADMCEGPLISRIILYTIPIILTGVLQLLFNAADLVVVGRCCGSNSVGAVGSTGAIINLMVNLFIGLSVGAGVTVAHGLGSGRVEDVRRTVHTAIPTAIVSGAVLTLVGVLFSGKFLSLMDTPKEQLHLATSYMRIYFCGTIASMIYNFGSAILRAAGDTQSPLYYLTAAGVLNVLLNLFFVIVFRMDVAGVALATTISQILSALLILRALMKREDACKLDLRKMHIYGRQLKRIIQIGFPAGIQGSLFSASNVIIQSSINSFGPIVNSGNAAAQNIEGFVYTSMNSYSQTALNFTGQNFGAGKFDRIRKIMWICLIAVFCTGAALGVTALFFGKPLLGIYITDSEEAIKYGLVRMTYIMLPYFLCGLMDVTTGLIRGLGSSVTPMLITIAGVVGIRLGWIYVVFRIPQYHSIKSLYLSYAISWAITFLAELIVFIVLMNKLKKRQNKQE</sequence>
<feature type="transmembrane region" description="Helical" evidence="7">
    <location>
        <begin position="95"/>
        <end position="118"/>
    </location>
</feature>
<keyword evidence="3" id="KW-1003">Cell membrane</keyword>
<feature type="transmembrane region" description="Helical" evidence="7">
    <location>
        <begin position="387"/>
        <end position="409"/>
    </location>
</feature>
<feature type="transmembrane region" description="Helical" evidence="7">
    <location>
        <begin position="357"/>
        <end position="375"/>
    </location>
</feature>
<organism evidence="8 9">
    <name type="scientific">Ruminococcus flavefaciens</name>
    <dbReference type="NCBI Taxonomy" id="1265"/>
    <lineage>
        <taxon>Bacteria</taxon>
        <taxon>Bacillati</taxon>
        <taxon>Bacillota</taxon>
        <taxon>Clostridia</taxon>
        <taxon>Eubacteriales</taxon>
        <taxon>Oscillospiraceae</taxon>
        <taxon>Ruminococcus</taxon>
    </lineage>
</organism>
<dbReference type="PANTHER" id="PTHR43549:SF3">
    <property type="entry name" value="MULTIDRUG RESISTANCE PROTEIN YPNP-RELATED"/>
    <property type="match status" value="1"/>
</dbReference>
<feature type="transmembrane region" description="Helical" evidence="7">
    <location>
        <begin position="138"/>
        <end position="161"/>
    </location>
</feature>
<feature type="transmembrane region" description="Helical" evidence="7">
    <location>
        <begin position="12"/>
        <end position="34"/>
    </location>
</feature>
<evidence type="ECO:0000256" key="6">
    <source>
        <dbReference type="ARBA" id="ARBA00023136"/>
    </source>
</evidence>
<dbReference type="InterPro" id="IPR048279">
    <property type="entry name" value="MdtK-like"/>
</dbReference>
<comment type="subcellular location">
    <subcellularLocation>
        <location evidence="1">Cell membrane</location>
        <topology evidence="1">Multi-pass membrane protein</topology>
    </subcellularLocation>
</comment>
<dbReference type="AlphaFoldDB" id="A0A315Y637"/>
<dbReference type="STRING" id="1265.SAMN02910280_1881"/>
<dbReference type="PANTHER" id="PTHR43549">
    <property type="entry name" value="MULTIDRUG RESISTANCE PROTEIN YPNP-RELATED"/>
    <property type="match status" value="1"/>
</dbReference>
<evidence type="ECO:0000256" key="3">
    <source>
        <dbReference type="ARBA" id="ARBA00022475"/>
    </source>
</evidence>
<feature type="transmembrane region" description="Helical" evidence="7">
    <location>
        <begin position="59"/>
        <end position="83"/>
    </location>
</feature>
<dbReference type="Proteomes" id="UP000245720">
    <property type="component" value="Unassembled WGS sequence"/>
</dbReference>
<dbReference type="InterPro" id="IPR052031">
    <property type="entry name" value="Membrane_Transporter-Flippase"/>
</dbReference>
<keyword evidence="2" id="KW-0813">Transport</keyword>
<keyword evidence="6 7" id="KW-0472">Membrane</keyword>
<evidence type="ECO:0000256" key="7">
    <source>
        <dbReference type="SAM" id="Phobius"/>
    </source>
</evidence>
<evidence type="ECO:0000313" key="8">
    <source>
        <dbReference type="EMBL" id="PWJ15448.1"/>
    </source>
</evidence>
<accession>A0A315Y637</accession>
<keyword evidence="4 7" id="KW-0812">Transmembrane</keyword>
<protein>
    <submittedName>
        <fullName evidence="8">Putative MATE family efflux protein</fullName>
    </submittedName>
</protein>
<feature type="transmembrane region" description="Helical" evidence="7">
    <location>
        <begin position="195"/>
        <end position="215"/>
    </location>
</feature>